<gene>
    <name evidence="5" type="ORF">IAA81_05255</name>
</gene>
<evidence type="ECO:0000256" key="3">
    <source>
        <dbReference type="ARBA" id="ARBA00022729"/>
    </source>
</evidence>
<dbReference type="GO" id="GO:1904680">
    <property type="term" value="F:peptide transmembrane transporter activity"/>
    <property type="evidence" value="ECO:0007669"/>
    <property type="project" value="TreeGrafter"/>
</dbReference>
<dbReference type="Gene3D" id="3.10.105.10">
    <property type="entry name" value="Dipeptide-binding Protein, Domain 3"/>
    <property type="match status" value="1"/>
</dbReference>
<dbReference type="PANTHER" id="PTHR30290">
    <property type="entry name" value="PERIPLASMIC BINDING COMPONENT OF ABC TRANSPORTER"/>
    <property type="match status" value="1"/>
</dbReference>
<comment type="similarity">
    <text evidence="1">Belongs to the bacterial solute-binding protein 5 family.</text>
</comment>
<accession>A0A9D9HPM0</accession>
<dbReference type="Gene3D" id="3.40.190.10">
    <property type="entry name" value="Periplasmic binding protein-like II"/>
    <property type="match status" value="1"/>
</dbReference>
<evidence type="ECO:0000313" key="6">
    <source>
        <dbReference type="Proteomes" id="UP000823638"/>
    </source>
</evidence>
<reference evidence="5" key="1">
    <citation type="submission" date="2020-10" db="EMBL/GenBank/DDBJ databases">
        <authorList>
            <person name="Gilroy R."/>
        </authorList>
    </citation>
    <scope>NUCLEOTIDE SEQUENCE</scope>
    <source>
        <strain evidence="5">10532</strain>
    </source>
</reference>
<protein>
    <submittedName>
        <fullName evidence="5">ABC transporter substrate-binding protein</fullName>
    </submittedName>
</protein>
<dbReference type="GO" id="GO:0015833">
    <property type="term" value="P:peptide transport"/>
    <property type="evidence" value="ECO:0007669"/>
    <property type="project" value="TreeGrafter"/>
</dbReference>
<comment type="caution">
    <text evidence="5">The sequence shown here is derived from an EMBL/GenBank/DDBJ whole genome shotgun (WGS) entry which is preliminary data.</text>
</comment>
<evidence type="ECO:0000256" key="2">
    <source>
        <dbReference type="ARBA" id="ARBA00022448"/>
    </source>
</evidence>
<dbReference type="InterPro" id="IPR000914">
    <property type="entry name" value="SBP_5_dom"/>
</dbReference>
<keyword evidence="2" id="KW-0813">Transport</keyword>
<evidence type="ECO:0000256" key="1">
    <source>
        <dbReference type="ARBA" id="ARBA00005695"/>
    </source>
</evidence>
<name>A0A9D9HPM0_9SPIR</name>
<reference evidence="5" key="2">
    <citation type="journal article" date="2021" name="PeerJ">
        <title>Extensive microbial diversity within the chicken gut microbiome revealed by metagenomics and culture.</title>
        <authorList>
            <person name="Gilroy R."/>
            <person name="Ravi A."/>
            <person name="Getino M."/>
            <person name="Pursley I."/>
            <person name="Horton D.L."/>
            <person name="Alikhan N.F."/>
            <person name="Baker D."/>
            <person name="Gharbi K."/>
            <person name="Hall N."/>
            <person name="Watson M."/>
            <person name="Adriaenssens E.M."/>
            <person name="Foster-Nyarko E."/>
            <person name="Jarju S."/>
            <person name="Secka A."/>
            <person name="Antonio M."/>
            <person name="Oren A."/>
            <person name="Chaudhuri R.R."/>
            <person name="La Ragione R."/>
            <person name="Hildebrand F."/>
            <person name="Pallen M.J."/>
        </authorList>
    </citation>
    <scope>NUCLEOTIDE SEQUENCE</scope>
    <source>
        <strain evidence="5">10532</strain>
    </source>
</reference>
<dbReference type="SUPFAM" id="SSF53850">
    <property type="entry name" value="Periplasmic binding protein-like II"/>
    <property type="match status" value="1"/>
</dbReference>
<dbReference type="Proteomes" id="UP000823638">
    <property type="component" value="Unassembled WGS sequence"/>
</dbReference>
<organism evidence="5 6">
    <name type="scientific">Candidatus Gallitreponema excrementavium</name>
    <dbReference type="NCBI Taxonomy" id="2840840"/>
    <lineage>
        <taxon>Bacteria</taxon>
        <taxon>Pseudomonadati</taxon>
        <taxon>Spirochaetota</taxon>
        <taxon>Spirochaetia</taxon>
        <taxon>Spirochaetales</taxon>
        <taxon>Candidatus Gallitreponema</taxon>
    </lineage>
</organism>
<dbReference type="AlphaFoldDB" id="A0A9D9HPM0"/>
<evidence type="ECO:0000313" key="5">
    <source>
        <dbReference type="EMBL" id="MBO8457620.1"/>
    </source>
</evidence>
<feature type="domain" description="Solute-binding protein family 5" evidence="4">
    <location>
        <begin position="7"/>
        <end position="390"/>
    </location>
</feature>
<dbReference type="InterPro" id="IPR039424">
    <property type="entry name" value="SBP_5"/>
</dbReference>
<keyword evidence="3" id="KW-0732">Signal</keyword>
<evidence type="ECO:0000259" key="4">
    <source>
        <dbReference type="Pfam" id="PF00496"/>
    </source>
</evidence>
<sequence length="496" mass="57172">KRTSVYYRLRDNLYWSFYNSPEKIPVTSDDVVFWYNEIEGDPAFNSSAYNSQFVVLDDGTTARITIEKIDEKTFAFHFPRYDSNPLLSTNRSFGPSFIFKKAKEENGVQGVLDMFNVSWDVQEIPSMGKWFIKEYSPGLRVVFEKNPDYWEKDSAGNSLPYPDKLICSIIPDSNTQYLLFKQGQIETTGFTPDKLDDGIEGVTDKTGRSRYTVYSSEGNLMVPFWSFNQNPVNKDKPYYSWFTKTEFRQAMSCLLDRDRIIKQIYRGLASPKYDFFASANPFYNPDITLKYRYNPGQALELLFSLGFFQKDGIMYDRNGNKVEFDLSIPADTSVYSEMASILSDSCKSVGITVNIRQVDFQKLVQQLTSTYDWQTVFIGLGANYWPTQGSNVWPSDGNLHLWYPLQKSPSTEWEARIDWLYNEGASSIDVEYSRKIWDEYQSILLEQCPVIYLVSSKSFVGVSSKWSQKNIYFDNVGGLNTDYAGIADSDNAEVWK</sequence>
<dbReference type="PANTHER" id="PTHR30290:SF9">
    <property type="entry name" value="OLIGOPEPTIDE-BINDING PROTEIN APPA"/>
    <property type="match status" value="1"/>
</dbReference>
<proteinExistence type="inferred from homology"/>
<feature type="non-terminal residue" evidence="5">
    <location>
        <position position="1"/>
    </location>
</feature>
<dbReference type="Pfam" id="PF00496">
    <property type="entry name" value="SBP_bac_5"/>
    <property type="match status" value="1"/>
</dbReference>
<dbReference type="EMBL" id="JADIMM010000070">
    <property type="protein sequence ID" value="MBO8457620.1"/>
    <property type="molecule type" value="Genomic_DNA"/>
</dbReference>